<evidence type="ECO:0000313" key="2">
    <source>
        <dbReference type="Proteomes" id="UP000805193"/>
    </source>
</evidence>
<comment type="caution">
    <text evidence="1">The sequence shown here is derived from an EMBL/GenBank/DDBJ whole genome shotgun (WGS) entry which is preliminary data.</text>
</comment>
<proteinExistence type="predicted"/>
<sequence length="368" mass="40571">MYAYSIRIGYLPQEVVTLLGGFPPSTGHDKRLCKLVRSETLKQVERYRDCLKVMCFERASDQPAAERSFASHLQSAEQMTEFLWRRQLTVLPKKRSTSKMKQGGVTFLGGATLPEDTKATLERGPKFAVEPKLPPLAKLSMVRAMADRALPQDRERFISDGVDALCRTAGHRPKSLKMGAAVEHLKNNSLKLLTSDKEGGFAVLPHDLYAAKAREAVAKNFKVVKPGSLNKAKLRAKELCSEMDLSVLAKKVNASATIVHEAAELAEQQRHFYVGDGFLDVVIAIYGTYARIQKSLLHEEVSANRHFYHSINVQLMLHARSGILNVVSKWPVSVYDSYVLSQSSVQETFAADTAASSSATSATCAGRG</sequence>
<keyword evidence="2" id="KW-1185">Reference proteome</keyword>
<name>A0AC60PC39_IXOPE</name>
<dbReference type="Proteomes" id="UP000805193">
    <property type="component" value="Unassembled WGS sequence"/>
</dbReference>
<protein>
    <submittedName>
        <fullName evidence="1">Uncharacterized protein</fullName>
    </submittedName>
</protein>
<dbReference type="EMBL" id="JABSTQ010010881">
    <property type="protein sequence ID" value="KAG0417120.1"/>
    <property type="molecule type" value="Genomic_DNA"/>
</dbReference>
<reference evidence="1 2" key="1">
    <citation type="journal article" date="2020" name="Cell">
        <title>Large-Scale Comparative Analyses of Tick Genomes Elucidate Their Genetic Diversity and Vector Capacities.</title>
        <authorList>
            <consortium name="Tick Genome and Microbiome Consortium (TIGMIC)"/>
            <person name="Jia N."/>
            <person name="Wang J."/>
            <person name="Shi W."/>
            <person name="Du L."/>
            <person name="Sun Y."/>
            <person name="Zhan W."/>
            <person name="Jiang J.F."/>
            <person name="Wang Q."/>
            <person name="Zhang B."/>
            <person name="Ji P."/>
            <person name="Bell-Sakyi L."/>
            <person name="Cui X.M."/>
            <person name="Yuan T.T."/>
            <person name="Jiang B.G."/>
            <person name="Yang W.F."/>
            <person name="Lam T.T."/>
            <person name="Chang Q.C."/>
            <person name="Ding S.J."/>
            <person name="Wang X.J."/>
            <person name="Zhu J.G."/>
            <person name="Ruan X.D."/>
            <person name="Zhao L."/>
            <person name="Wei J.T."/>
            <person name="Ye R.Z."/>
            <person name="Que T.C."/>
            <person name="Du C.H."/>
            <person name="Zhou Y.H."/>
            <person name="Cheng J.X."/>
            <person name="Dai P.F."/>
            <person name="Guo W.B."/>
            <person name="Han X.H."/>
            <person name="Huang E.J."/>
            <person name="Li L.F."/>
            <person name="Wei W."/>
            <person name="Gao Y.C."/>
            <person name="Liu J.Z."/>
            <person name="Shao H.Z."/>
            <person name="Wang X."/>
            <person name="Wang C.C."/>
            <person name="Yang T.C."/>
            <person name="Huo Q.B."/>
            <person name="Li W."/>
            <person name="Chen H.Y."/>
            <person name="Chen S.E."/>
            <person name="Zhou L.G."/>
            <person name="Ni X.B."/>
            <person name="Tian J.H."/>
            <person name="Sheng Y."/>
            <person name="Liu T."/>
            <person name="Pan Y.S."/>
            <person name="Xia L.Y."/>
            <person name="Li J."/>
            <person name="Zhao F."/>
            <person name="Cao W.C."/>
        </authorList>
    </citation>
    <scope>NUCLEOTIDE SEQUENCE [LARGE SCALE GENOMIC DNA]</scope>
    <source>
        <strain evidence="1">Iper-2018</strain>
    </source>
</reference>
<organism evidence="1 2">
    <name type="scientific">Ixodes persulcatus</name>
    <name type="common">Taiga tick</name>
    <dbReference type="NCBI Taxonomy" id="34615"/>
    <lineage>
        <taxon>Eukaryota</taxon>
        <taxon>Metazoa</taxon>
        <taxon>Ecdysozoa</taxon>
        <taxon>Arthropoda</taxon>
        <taxon>Chelicerata</taxon>
        <taxon>Arachnida</taxon>
        <taxon>Acari</taxon>
        <taxon>Parasitiformes</taxon>
        <taxon>Ixodida</taxon>
        <taxon>Ixodoidea</taxon>
        <taxon>Ixodidae</taxon>
        <taxon>Ixodinae</taxon>
        <taxon>Ixodes</taxon>
    </lineage>
</organism>
<evidence type="ECO:0000313" key="1">
    <source>
        <dbReference type="EMBL" id="KAG0417120.1"/>
    </source>
</evidence>
<gene>
    <name evidence="1" type="ORF">HPB47_005865</name>
</gene>
<accession>A0AC60PC39</accession>